<gene>
    <name evidence="4" type="ORF">DXH95_07505</name>
</gene>
<proteinExistence type="predicted"/>
<dbReference type="InterPro" id="IPR001647">
    <property type="entry name" value="HTH_TetR"/>
</dbReference>
<dbReference type="EMBL" id="QRGP01000001">
    <property type="protein sequence ID" value="RDV07206.1"/>
    <property type="molecule type" value="Genomic_DNA"/>
</dbReference>
<accession>A0A371BI08</accession>
<evidence type="ECO:0000256" key="1">
    <source>
        <dbReference type="ARBA" id="ARBA00023125"/>
    </source>
</evidence>
<dbReference type="Proteomes" id="UP000263833">
    <property type="component" value="Unassembled WGS sequence"/>
</dbReference>
<dbReference type="PANTHER" id="PTHR43479:SF7">
    <property type="entry name" value="TETR-FAMILY TRANSCRIPTIONAL REGULATOR"/>
    <property type="match status" value="1"/>
</dbReference>
<reference evidence="5" key="1">
    <citation type="submission" date="2018-08" db="EMBL/GenBank/DDBJ databases">
        <authorList>
            <person name="Kim S.-J."/>
            <person name="Jung G.-Y."/>
        </authorList>
    </citation>
    <scope>NUCLEOTIDE SEQUENCE [LARGE SCALE GENOMIC DNA]</scope>
    <source>
        <strain evidence="5">GY_G</strain>
    </source>
</reference>
<organism evidence="4 5">
    <name type="scientific">Sphingorhabdus pulchriflava</name>
    <dbReference type="NCBI Taxonomy" id="2292257"/>
    <lineage>
        <taxon>Bacteria</taxon>
        <taxon>Pseudomonadati</taxon>
        <taxon>Pseudomonadota</taxon>
        <taxon>Alphaproteobacteria</taxon>
        <taxon>Sphingomonadales</taxon>
        <taxon>Sphingomonadaceae</taxon>
        <taxon>Sphingorhabdus</taxon>
    </lineage>
</organism>
<comment type="caution">
    <text evidence="4">The sequence shown here is derived from an EMBL/GenBank/DDBJ whole genome shotgun (WGS) entry which is preliminary data.</text>
</comment>
<feature type="domain" description="HTH tetR-type" evidence="3">
    <location>
        <begin position="13"/>
        <end position="73"/>
    </location>
</feature>
<evidence type="ECO:0000256" key="2">
    <source>
        <dbReference type="PROSITE-ProRule" id="PRU00335"/>
    </source>
</evidence>
<keyword evidence="5" id="KW-1185">Reference proteome</keyword>
<feature type="DNA-binding region" description="H-T-H motif" evidence="2">
    <location>
        <begin position="36"/>
        <end position="55"/>
    </location>
</feature>
<evidence type="ECO:0000313" key="5">
    <source>
        <dbReference type="Proteomes" id="UP000263833"/>
    </source>
</evidence>
<dbReference type="PANTHER" id="PTHR43479">
    <property type="entry name" value="ACREF/ENVCD OPERON REPRESSOR-RELATED"/>
    <property type="match status" value="1"/>
</dbReference>
<protein>
    <submittedName>
        <fullName evidence="4">TetR/AcrR family transcriptional regulator</fullName>
    </submittedName>
</protein>
<name>A0A371BI08_9SPHN</name>
<keyword evidence="1 2" id="KW-0238">DNA-binding</keyword>
<dbReference type="PROSITE" id="PS50977">
    <property type="entry name" value="HTH_TETR_2"/>
    <property type="match status" value="1"/>
</dbReference>
<evidence type="ECO:0000313" key="4">
    <source>
        <dbReference type="EMBL" id="RDV07206.1"/>
    </source>
</evidence>
<dbReference type="AlphaFoldDB" id="A0A371BI08"/>
<evidence type="ECO:0000259" key="3">
    <source>
        <dbReference type="PROSITE" id="PS50977"/>
    </source>
</evidence>
<sequence length="184" mass="20555">MILSGKQPDRRIGKTRDALANAMFALIQREDWNAITIQSICAEANVARASFYAHFDSKVGLLDFMIERNLGGLAAHLTSMGGSAVAILGWFVEHVASDRSRFAKIVLTPDAHPAMARFTNVVRDQYRAALKAEGVDARDAEIDFIMGGTMELIMNWSKTWRMQQVPMLRENVLEFARRILAQGN</sequence>
<dbReference type="InterPro" id="IPR050624">
    <property type="entry name" value="HTH-type_Tx_Regulator"/>
</dbReference>
<dbReference type="Pfam" id="PF00440">
    <property type="entry name" value="TetR_N"/>
    <property type="match status" value="1"/>
</dbReference>
<dbReference type="InterPro" id="IPR009057">
    <property type="entry name" value="Homeodomain-like_sf"/>
</dbReference>
<dbReference type="GO" id="GO:0003677">
    <property type="term" value="F:DNA binding"/>
    <property type="evidence" value="ECO:0007669"/>
    <property type="project" value="UniProtKB-UniRule"/>
</dbReference>
<dbReference type="Gene3D" id="1.10.357.10">
    <property type="entry name" value="Tetracycline Repressor, domain 2"/>
    <property type="match status" value="1"/>
</dbReference>
<dbReference type="SUPFAM" id="SSF46689">
    <property type="entry name" value="Homeodomain-like"/>
    <property type="match status" value="1"/>
</dbReference>